<evidence type="ECO:0000313" key="3">
    <source>
        <dbReference type="Proteomes" id="UP000298030"/>
    </source>
</evidence>
<comment type="caution">
    <text evidence="2">The sequence shown here is derived from an EMBL/GenBank/DDBJ whole genome shotgun (WGS) entry which is preliminary data.</text>
</comment>
<gene>
    <name evidence="2" type="ORF">FA13DRAFT_1709456</name>
</gene>
<proteinExistence type="predicted"/>
<name>A0A4Y7TCW5_COPMI</name>
<dbReference type="AlphaFoldDB" id="A0A4Y7TCW5"/>
<reference evidence="2 3" key="1">
    <citation type="journal article" date="2019" name="Nat. Ecol. Evol.">
        <title>Megaphylogeny resolves global patterns of mushroom evolution.</title>
        <authorList>
            <person name="Varga T."/>
            <person name="Krizsan K."/>
            <person name="Foldi C."/>
            <person name="Dima B."/>
            <person name="Sanchez-Garcia M."/>
            <person name="Sanchez-Ramirez S."/>
            <person name="Szollosi G.J."/>
            <person name="Szarkandi J.G."/>
            <person name="Papp V."/>
            <person name="Albert L."/>
            <person name="Andreopoulos W."/>
            <person name="Angelini C."/>
            <person name="Antonin V."/>
            <person name="Barry K.W."/>
            <person name="Bougher N.L."/>
            <person name="Buchanan P."/>
            <person name="Buyck B."/>
            <person name="Bense V."/>
            <person name="Catcheside P."/>
            <person name="Chovatia M."/>
            <person name="Cooper J."/>
            <person name="Damon W."/>
            <person name="Desjardin D."/>
            <person name="Finy P."/>
            <person name="Geml J."/>
            <person name="Haridas S."/>
            <person name="Hughes K."/>
            <person name="Justo A."/>
            <person name="Karasinski D."/>
            <person name="Kautmanova I."/>
            <person name="Kiss B."/>
            <person name="Kocsube S."/>
            <person name="Kotiranta H."/>
            <person name="LaButti K.M."/>
            <person name="Lechner B.E."/>
            <person name="Liimatainen K."/>
            <person name="Lipzen A."/>
            <person name="Lukacs Z."/>
            <person name="Mihaltcheva S."/>
            <person name="Morgado L.N."/>
            <person name="Niskanen T."/>
            <person name="Noordeloos M.E."/>
            <person name="Ohm R.A."/>
            <person name="Ortiz-Santana B."/>
            <person name="Ovrebo C."/>
            <person name="Racz N."/>
            <person name="Riley R."/>
            <person name="Savchenko A."/>
            <person name="Shiryaev A."/>
            <person name="Soop K."/>
            <person name="Spirin V."/>
            <person name="Szebenyi C."/>
            <person name="Tomsovsky M."/>
            <person name="Tulloss R.E."/>
            <person name="Uehling J."/>
            <person name="Grigoriev I.V."/>
            <person name="Vagvolgyi C."/>
            <person name="Papp T."/>
            <person name="Martin F.M."/>
            <person name="Miettinen O."/>
            <person name="Hibbett D.S."/>
            <person name="Nagy L.G."/>
        </authorList>
    </citation>
    <scope>NUCLEOTIDE SEQUENCE [LARGE SCALE GENOMIC DNA]</scope>
    <source>
        <strain evidence="2 3">FP101781</strain>
    </source>
</reference>
<evidence type="ECO:0000256" key="1">
    <source>
        <dbReference type="SAM" id="MobiDB-lite"/>
    </source>
</evidence>
<accession>A0A4Y7TCW5</accession>
<sequence length="516" mass="57591">MPKFLNTRRRHGRLIFIHSPWPLRHNRSNALPTCVDPHLASALPYHLMTPPPIGQGTSGEKMKATRTRREGGLRTVACGSEIRGFGGICEFRESGMGGRKRTRGVRGVGSTPGRSSMTHEISAPAPSPRGWVKYWCYNYATTTIIAVITNWLGGSKKVFSLPSRWVPRNVRKDGIQRAWAGSRAGGLRLHEVKLPPMTEIEAPSAKHAEDRDFGGGRLCRWILAYSSLFRECSFLTKDHQPSSTWGDPLRDAKGYIDRGLGKRLQVPVTEKKKLCGETRWKQELRSLIGKAEKRISRSKCRTVMSTIQGSDPVGIQCLEMGGDIPTGQGMILTEVRLNAKGSSGQVKRQGDVQAGWRAEIGWISAKGPPGQVKRRGNIQAGEQAWIGSVQKSTWASRGAGRHTNWRVKMVGSAQRVHLDRSRGRTTYILESKKWVGSAQNVHLGRSSSRTTYTLERENRWDRHKGSAWENQEAGDIHTREQKWVGSAQKVHLGKSRGRVTYRLESSNGSYQCKRST</sequence>
<evidence type="ECO:0000313" key="2">
    <source>
        <dbReference type="EMBL" id="TEB32016.1"/>
    </source>
</evidence>
<dbReference type="Proteomes" id="UP000298030">
    <property type="component" value="Unassembled WGS sequence"/>
</dbReference>
<protein>
    <submittedName>
        <fullName evidence="2">Uncharacterized protein</fullName>
    </submittedName>
</protein>
<feature type="region of interest" description="Disordered" evidence="1">
    <location>
        <begin position="99"/>
        <end position="123"/>
    </location>
</feature>
<dbReference type="EMBL" id="QPFP01000017">
    <property type="protein sequence ID" value="TEB32016.1"/>
    <property type="molecule type" value="Genomic_DNA"/>
</dbReference>
<keyword evidence="3" id="KW-1185">Reference proteome</keyword>
<organism evidence="2 3">
    <name type="scientific">Coprinellus micaceus</name>
    <name type="common">Glistening ink-cap mushroom</name>
    <name type="synonym">Coprinus micaceus</name>
    <dbReference type="NCBI Taxonomy" id="71717"/>
    <lineage>
        <taxon>Eukaryota</taxon>
        <taxon>Fungi</taxon>
        <taxon>Dikarya</taxon>
        <taxon>Basidiomycota</taxon>
        <taxon>Agaricomycotina</taxon>
        <taxon>Agaricomycetes</taxon>
        <taxon>Agaricomycetidae</taxon>
        <taxon>Agaricales</taxon>
        <taxon>Agaricineae</taxon>
        <taxon>Psathyrellaceae</taxon>
        <taxon>Coprinellus</taxon>
    </lineage>
</organism>